<protein>
    <submittedName>
        <fullName evidence="2">Uncharacterized protein</fullName>
    </submittedName>
</protein>
<reference evidence="2" key="1">
    <citation type="submission" date="2021-03" db="EMBL/GenBank/DDBJ databases">
        <title>Draft genome sequence of rust myrtle Austropuccinia psidii MF-1, a brazilian biotype.</title>
        <authorList>
            <person name="Quecine M.C."/>
            <person name="Pachon D.M.R."/>
            <person name="Bonatelli M.L."/>
            <person name="Correr F.H."/>
            <person name="Franceschini L.M."/>
            <person name="Leite T.F."/>
            <person name="Margarido G.R.A."/>
            <person name="Almeida C.A."/>
            <person name="Ferrarezi J.A."/>
            <person name="Labate C.A."/>
        </authorList>
    </citation>
    <scope>NUCLEOTIDE SEQUENCE</scope>
    <source>
        <strain evidence="2">MF-1</strain>
    </source>
</reference>
<name>A0A9Q3DE28_9BASI</name>
<comment type="caution">
    <text evidence="2">The sequence shown here is derived from an EMBL/GenBank/DDBJ whole genome shotgun (WGS) entry which is preliminary data.</text>
</comment>
<evidence type="ECO:0000313" key="3">
    <source>
        <dbReference type="Proteomes" id="UP000765509"/>
    </source>
</evidence>
<keyword evidence="3" id="KW-1185">Reference proteome</keyword>
<feature type="region of interest" description="Disordered" evidence="1">
    <location>
        <begin position="1"/>
        <end position="36"/>
    </location>
</feature>
<gene>
    <name evidence="2" type="ORF">O181_039025</name>
</gene>
<accession>A0A9Q3DE28</accession>
<dbReference type="Proteomes" id="UP000765509">
    <property type="component" value="Unassembled WGS sequence"/>
</dbReference>
<dbReference type="AlphaFoldDB" id="A0A9Q3DE28"/>
<dbReference type="EMBL" id="AVOT02015206">
    <property type="protein sequence ID" value="MBW0499310.1"/>
    <property type="molecule type" value="Genomic_DNA"/>
</dbReference>
<organism evidence="2 3">
    <name type="scientific">Austropuccinia psidii MF-1</name>
    <dbReference type="NCBI Taxonomy" id="1389203"/>
    <lineage>
        <taxon>Eukaryota</taxon>
        <taxon>Fungi</taxon>
        <taxon>Dikarya</taxon>
        <taxon>Basidiomycota</taxon>
        <taxon>Pucciniomycotina</taxon>
        <taxon>Pucciniomycetes</taxon>
        <taxon>Pucciniales</taxon>
        <taxon>Sphaerophragmiaceae</taxon>
        <taxon>Austropuccinia</taxon>
    </lineage>
</organism>
<evidence type="ECO:0000256" key="1">
    <source>
        <dbReference type="SAM" id="MobiDB-lite"/>
    </source>
</evidence>
<sequence length="104" mass="11957">MNEIEIEKAEDTRERNDVSLHESDSEPSEENKLPDKLSIENINVSFEVTEVHTHLPQYSNEFMDLIHVQDAKVKNTKPTRDKGHTAGASCITNIVIKKRSQYTY</sequence>
<evidence type="ECO:0000313" key="2">
    <source>
        <dbReference type="EMBL" id="MBW0499310.1"/>
    </source>
</evidence>
<proteinExistence type="predicted"/>